<evidence type="ECO:0000256" key="2">
    <source>
        <dbReference type="ARBA" id="ARBA00038334"/>
    </source>
</evidence>
<feature type="domain" description="AB hydrolase-1" evidence="3">
    <location>
        <begin position="29"/>
        <end position="311"/>
    </location>
</feature>
<dbReference type="InterPro" id="IPR000639">
    <property type="entry name" value="Epox_hydrolase-like"/>
</dbReference>
<dbReference type="GO" id="GO:0016787">
    <property type="term" value="F:hydrolase activity"/>
    <property type="evidence" value="ECO:0007669"/>
    <property type="project" value="UniProtKB-KW"/>
</dbReference>
<dbReference type="InterPro" id="IPR029058">
    <property type="entry name" value="AB_hydrolase_fold"/>
</dbReference>
<dbReference type="EMBL" id="JAACJM010000122">
    <property type="protein sequence ID" value="KAF5344586.1"/>
    <property type="molecule type" value="Genomic_DNA"/>
</dbReference>
<evidence type="ECO:0000259" key="3">
    <source>
        <dbReference type="Pfam" id="PF00561"/>
    </source>
</evidence>
<gene>
    <name evidence="4" type="ORF">D9758_013903</name>
</gene>
<dbReference type="OrthoDB" id="408373at2759"/>
<evidence type="ECO:0000313" key="4">
    <source>
        <dbReference type="EMBL" id="KAF5344586.1"/>
    </source>
</evidence>
<dbReference type="SUPFAM" id="SSF53474">
    <property type="entry name" value="alpha/beta-Hydrolases"/>
    <property type="match status" value="1"/>
</dbReference>
<accession>A0A8H5CMJ0</accession>
<evidence type="ECO:0000256" key="1">
    <source>
        <dbReference type="ARBA" id="ARBA00022801"/>
    </source>
</evidence>
<keyword evidence="1" id="KW-0378">Hydrolase</keyword>
<protein>
    <recommendedName>
        <fullName evidence="3">AB hydrolase-1 domain-containing protein</fullName>
    </recommendedName>
</protein>
<organism evidence="4 5">
    <name type="scientific">Tetrapyrgos nigripes</name>
    <dbReference type="NCBI Taxonomy" id="182062"/>
    <lineage>
        <taxon>Eukaryota</taxon>
        <taxon>Fungi</taxon>
        <taxon>Dikarya</taxon>
        <taxon>Basidiomycota</taxon>
        <taxon>Agaricomycotina</taxon>
        <taxon>Agaricomycetes</taxon>
        <taxon>Agaricomycetidae</taxon>
        <taxon>Agaricales</taxon>
        <taxon>Marasmiineae</taxon>
        <taxon>Marasmiaceae</taxon>
        <taxon>Tetrapyrgos</taxon>
    </lineage>
</organism>
<dbReference type="Proteomes" id="UP000559256">
    <property type="component" value="Unassembled WGS sequence"/>
</dbReference>
<name>A0A8H5CMJ0_9AGAR</name>
<dbReference type="PRINTS" id="PR00412">
    <property type="entry name" value="EPOXHYDRLASE"/>
</dbReference>
<comment type="caution">
    <text evidence="4">The sequence shown here is derived from an EMBL/GenBank/DDBJ whole genome shotgun (WGS) entry which is preliminary data.</text>
</comment>
<proteinExistence type="inferred from homology"/>
<sequence length="325" mass="36655">MDVSAYRAAQVSRGFTYRYHFTAPKEGHPTIVFIHGFPSTAYDWHHQIKFFKEKGYGLLVPDMLGYGGTSIVFDAASYKHTLLAKDVIDVLDAEKIQKAIVIGHDWGSIITSTIVQVYGDRVIAAGFLAIGYVIPNPKFDYEAVMAFMKEKIGYETLGYWEFFASDSEKADKIIEENWDAFQSLIWCENPKEFMTHLFPRGALKSYLTSGQKVTPASWLTAEDKKTQMQNLLMGGFTAPLNYYTVVVSGLQAEDDATIPEDKYATDKPVFFGVTVEDGIMAQMQKANVEKFAKNATIKDFKTGHWPQMQAPEEVNKELLAWIESL</sequence>
<dbReference type="InterPro" id="IPR000073">
    <property type="entry name" value="AB_hydrolase_1"/>
</dbReference>
<dbReference type="Gene3D" id="3.40.50.1820">
    <property type="entry name" value="alpha/beta hydrolase"/>
    <property type="match status" value="1"/>
</dbReference>
<reference evidence="4 5" key="1">
    <citation type="journal article" date="2020" name="ISME J.">
        <title>Uncovering the hidden diversity of litter-decomposition mechanisms in mushroom-forming fungi.</title>
        <authorList>
            <person name="Floudas D."/>
            <person name="Bentzer J."/>
            <person name="Ahren D."/>
            <person name="Johansson T."/>
            <person name="Persson P."/>
            <person name="Tunlid A."/>
        </authorList>
    </citation>
    <scope>NUCLEOTIDE SEQUENCE [LARGE SCALE GENOMIC DNA]</scope>
    <source>
        <strain evidence="4 5">CBS 291.85</strain>
    </source>
</reference>
<keyword evidence="5" id="KW-1185">Reference proteome</keyword>
<evidence type="ECO:0000313" key="5">
    <source>
        <dbReference type="Proteomes" id="UP000559256"/>
    </source>
</evidence>
<dbReference type="PANTHER" id="PTHR43329">
    <property type="entry name" value="EPOXIDE HYDROLASE"/>
    <property type="match status" value="1"/>
</dbReference>
<dbReference type="Pfam" id="PF00561">
    <property type="entry name" value="Abhydrolase_1"/>
    <property type="match status" value="1"/>
</dbReference>
<dbReference type="AlphaFoldDB" id="A0A8H5CMJ0"/>
<comment type="similarity">
    <text evidence="2">Belongs to the AB hydrolase superfamily. Epoxide hydrolase family.</text>
</comment>